<dbReference type="EMBL" id="CP001836">
    <property type="protein sequence ID" value="ACZ77849.1"/>
    <property type="molecule type" value="Genomic_DNA"/>
</dbReference>
<accession>D2BTL8</accession>
<evidence type="ECO:0000259" key="13">
    <source>
        <dbReference type="Pfam" id="PF02776"/>
    </source>
</evidence>
<comment type="cofactor">
    <cofactor evidence="9">
        <name>Mg(2+)</name>
        <dbReference type="ChEBI" id="CHEBI:18420"/>
    </cofactor>
    <text evidence="9">Binds 1 Mg(2+) per subunit.</text>
</comment>
<evidence type="ECO:0000256" key="8">
    <source>
        <dbReference type="ARBA" id="ARBA00023239"/>
    </source>
</evidence>
<sequence>MKEQLTVVEYVIERLAALGIEHIFGVAGDYAFPIEDAACKSDNLQWIGNCNELNASYAADGYARIKGMAALSTTFGVGELSAINGVAGAYAENLTVFHLVGMPASHVQQSSRLVHHTLGDGNFLLFYELGQRLACAHAILTPENCVDEMERLIHVAMKEHRPVYIGLPSDYAESALIFPDEERVITPDISDPASHDEAIAAIVGKLTESKSVCVLPGIITSRLGLTRDVKTLISTTGFPFATMFMDKSVIEESDPHYIGMYNGNLMNTDVKQFVENCDCVLMIGATLTDFNTGCFTSALERKKIISIDSHQVTVDDKTFHNIAMKDVLQALISILPHAEIATPKPGSLGKPVSNAEGKITPQYLYPRFERFFRKNDIIFAETGTVSMGLGFALLPEGAQLHNQTLWGSIGWATPAAFGAGMALPDRRTLLITGEGAHQLTAQEISQFGRFGLKPIIFVINNEGYLIERLLCKDPEAIYNDLPQWSYAQLPKVLGCNDWFCRKVSTCDELDEAMREAESCNQASYIEIVMERYAASELAEKLGASVATLYS</sequence>
<evidence type="ECO:0000256" key="3">
    <source>
        <dbReference type="ARBA" id="ARBA00007812"/>
    </source>
</evidence>
<dbReference type="InterPro" id="IPR011766">
    <property type="entry name" value="TPP_enzyme_TPP-bd"/>
</dbReference>
<dbReference type="GO" id="GO:0000287">
    <property type="term" value="F:magnesium ion binding"/>
    <property type="evidence" value="ECO:0007669"/>
    <property type="project" value="InterPro"/>
</dbReference>
<comment type="similarity">
    <text evidence="3 10">Belongs to the TPP enzyme family.</text>
</comment>
<feature type="domain" description="Thiamine pyrophosphate enzyme central" evidence="11">
    <location>
        <begin position="199"/>
        <end position="323"/>
    </location>
</feature>
<dbReference type="FunFam" id="3.40.50.970:FF:000024">
    <property type="entry name" value="Pyruvate decarboxylase isozyme"/>
    <property type="match status" value="1"/>
</dbReference>
<dbReference type="InterPro" id="IPR012000">
    <property type="entry name" value="Thiamin_PyroP_enz_cen_dom"/>
</dbReference>
<dbReference type="GO" id="GO:0004737">
    <property type="term" value="F:pyruvate decarboxylase activity"/>
    <property type="evidence" value="ECO:0007669"/>
    <property type="project" value="TreeGrafter"/>
</dbReference>
<dbReference type="FunFam" id="3.40.50.970:FF:000019">
    <property type="entry name" value="Pyruvate decarboxylase isozyme"/>
    <property type="match status" value="1"/>
</dbReference>
<dbReference type="eggNOG" id="COG3961">
    <property type="taxonomic scope" value="Bacteria"/>
</dbReference>
<evidence type="ECO:0000256" key="1">
    <source>
        <dbReference type="ARBA" id="ARBA00001920"/>
    </source>
</evidence>
<feature type="binding site" evidence="9">
    <location>
        <position position="461"/>
    </location>
    <ligand>
        <name>Mg(2+)</name>
        <dbReference type="ChEBI" id="CHEBI:18420"/>
    </ligand>
</feature>
<evidence type="ECO:0000313" key="15">
    <source>
        <dbReference type="Proteomes" id="UP000001446"/>
    </source>
</evidence>
<dbReference type="SUPFAM" id="SSF52518">
    <property type="entry name" value="Thiamin diphosphate-binding fold (THDP-binding)"/>
    <property type="match status" value="2"/>
</dbReference>
<gene>
    <name evidence="14" type="ordered locus">Dd586_3014</name>
</gene>
<dbReference type="GO" id="GO:0000949">
    <property type="term" value="P:aromatic amino acid family catabolic process to alcohol via Ehrlich pathway"/>
    <property type="evidence" value="ECO:0007669"/>
    <property type="project" value="TreeGrafter"/>
</dbReference>
<dbReference type="CDD" id="cd02005">
    <property type="entry name" value="TPP_PDC_IPDC"/>
    <property type="match status" value="1"/>
</dbReference>
<dbReference type="Pfam" id="PF02775">
    <property type="entry name" value="TPP_enzyme_C"/>
    <property type="match status" value="1"/>
</dbReference>
<evidence type="ECO:0000256" key="7">
    <source>
        <dbReference type="ARBA" id="ARBA00023052"/>
    </source>
</evidence>
<comment type="cofactor">
    <cofactor evidence="1">
        <name>a metal cation</name>
        <dbReference type="ChEBI" id="CHEBI:25213"/>
    </cofactor>
</comment>
<dbReference type="InterPro" id="IPR047214">
    <property type="entry name" value="TPP_PDC_IPDC"/>
</dbReference>
<dbReference type="InterPro" id="IPR012001">
    <property type="entry name" value="Thiamin_PyroP_enz_TPP-bd_dom"/>
</dbReference>
<evidence type="ECO:0000256" key="5">
    <source>
        <dbReference type="ARBA" id="ARBA00022793"/>
    </source>
</evidence>
<keyword evidence="5" id="KW-0210">Decarboxylase</keyword>
<dbReference type="Gene3D" id="3.40.50.1220">
    <property type="entry name" value="TPP-binding domain"/>
    <property type="match status" value="1"/>
</dbReference>
<dbReference type="AlphaFoldDB" id="D2BTL8"/>
<evidence type="ECO:0000313" key="14">
    <source>
        <dbReference type="EMBL" id="ACZ77849.1"/>
    </source>
</evidence>
<dbReference type="Pfam" id="PF02776">
    <property type="entry name" value="TPP_enzyme_N"/>
    <property type="match status" value="1"/>
</dbReference>
<dbReference type="Proteomes" id="UP000001446">
    <property type="component" value="Chromosome"/>
</dbReference>
<feature type="domain" description="Thiamine pyrophosphate enzyme N-terminal TPP-binding" evidence="13">
    <location>
        <begin position="6"/>
        <end position="109"/>
    </location>
</feature>
<dbReference type="GO" id="GO:0005829">
    <property type="term" value="C:cytosol"/>
    <property type="evidence" value="ECO:0007669"/>
    <property type="project" value="TreeGrafter"/>
</dbReference>
<dbReference type="PIRSF" id="PIRSF036565">
    <property type="entry name" value="Pyruvt_ip_decrb"/>
    <property type="match status" value="1"/>
</dbReference>
<proteinExistence type="inferred from homology"/>
<dbReference type="PANTHER" id="PTHR43452">
    <property type="entry name" value="PYRUVATE DECARBOXYLASE"/>
    <property type="match status" value="1"/>
</dbReference>
<keyword evidence="15" id="KW-1185">Reference proteome</keyword>
<dbReference type="Pfam" id="PF00205">
    <property type="entry name" value="TPP_enzyme_M"/>
    <property type="match status" value="1"/>
</dbReference>
<dbReference type="Gene3D" id="3.40.50.970">
    <property type="match status" value="2"/>
</dbReference>
<evidence type="ECO:0000256" key="10">
    <source>
        <dbReference type="RuleBase" id="RU362132"/>
    </source>
</evidence>
<organism evidence="14 15">
    <name type="scientific">Dickeya zeae (strain Ech586)</name>
    <name type="common">Dickeya dadantii (strain Ech586)</name>
    <dbReference type="NCBI Taxonomy" id="590409"/>
    <lineage>
        <taxon>Bacteria</taxon>
        <taxon>Pseudomonadati</taxon>
        <taxon>Pseudomonadota</taxon>
        <taxon>Gammaproteobacteria</taxon>
        <taxon>Enterobacterales</taxon>
        <taxon>Pectobacteriaceae</taxon>
        <taxon>Dickeya</taxon>
        <taxon>Dickeya parazeae</taxon>
    </lineage>
</organism>
<comment type="cofactor">
    <cofactor evidence="2">
        <name>thiamine diphosphate</name>
        <dbReference type="ChEBI" id="CHEBI:58937"/>
    </cofactor>
</comment>
<feature type="domain" description="Thiamine pyrophosphate enzyme TPP-binding" evidence="12">
    <location>
        <begin position="394"/>
        <end position="527"/>
    </location>
</feature>
<dbReference type="InterPro" id="IPR047213">
    <property type="entry name" value="TPP_PYR_PDC_IPDC-like"/>
</dbReference>
<protein>
    <submittedName>
        <fullName evidence="14">Thiamine pyrophosphate protein TPP binding domain protein</fullName>
    </submittedName>
</protein>
<keyword evidence="8" id="KW-0456">Lyase</keyword>
<dbReference type="InterPro" id="IPR029035">
    <property type="entry name" value="DHS-like_NAD/FAD-binding_dom"/>
</dbReference>
<dbReference type="OrthoDB" id="9785953at2"/>
<dbReference type="InterPro" id="IPR012110">
    <property type="entry name" value="PDC/IPDC-like"/>
</dbReference>
<evidence type="ECO:0000256" key="4">
    <source>
        <dbReference type="ARBA" id="ARBA00022723"/>
    </source>
</evidence>
<keyword evidence="4 9" id="KW-0479">Metal-binding</keyword>
<evidence type="ECO:0000259" key="12">
    <source>
        <dbReference type="Pfam" id="PF02775"/>
    </source>
</evidence>
<keyword evidence="6 9" id="KW-0460">Magnesium</keyword>
<evidence type="ECO:0000256" key="6">
    <source>
        <dbReference type="ARBA" id="ARBA00022842"/>
    </source>
</evidence>
<dbReference type="STRING" id="590409.Dd586_3014"/>
<dbReference type="CDD" id="cd07038">
    <property type="entry name" value="TPP_PYR_PDC_IPDC_like"/>
    <property type="match status" value="1"/>
</dbReference>
<dbReference type="SUPFAM" id="SSF52467">
    <property type="entry name" value="DHS-like NAD/FAD-binding domain"/>
    <property type="match status" value="1"/>
</dbReference>
<evidence type="ECO:0000256" key="2">
    <source>
        <dbReference type="ARBA" id="ARBA00001964"/>
    </source>
</evidence>
<dbReference type="RefSeq" id="WP_012885658.1">
    <property type="nucleotide sequence ID" value="NC_013592.1"/>
</dbReference>
<feature type="binding site" evidence="9">
    <location>
        <position position="463"/>
    </location>
    <ligand>
        <name>Mg(2+)</name>
        <dbReference type="ChEBI" id="CHEBI:18420"/>
    </ligand>
</feature>
<dbReference type="HOGENOM" id="CLU_013748_0_2_6"/>
<evidence type="ECO:0000259" key="11">
    <source>
        <dbReference type="Pfam" id="PF00205"/>
    </source>
</evidence>
<evidence type="ECO:0000256" key="9">
    <source>
        <dbReference type="PIRSR" id="PIRSR036565-2"/>
    </source>
</evidence>
<dbReference type="GO" id="GO:0030976">
    <property type="term" value="F:thiamine pyrophosphate binding"/>
    <property type="evidence" value="ECO:0007669"/>
    <property type="project" value="InterPro"/>
</dbReference>
<reference evidence="14" key="1">
    <citation type="submission" date="2009-12" db="EMBL/GenBank/DDBJ databases">
        <title>Complete sequence of Dickeya dadantii Ech586.</title>
        <authorList>
            <consortium name="US DOE Joint Genome Institute"/>
            <person name="Lucas S."/>
            <person name="Copeland A."/>
            <person name="Lapidus A."/>
            <person name="Glavina del Rio T."/>
            <person name="Tice H."/>
            <person name="Bruce D."/>
            <person name="Goodwin L."/>
            <person name="Pitluck S."/>
            <person name="Munk A.C."/>
            <person name="Brettin T."/>
            <person name="Detter J.C."/>
            <person name="Han C."/>
            <person name="Tapia R."/>
            <person name="Larimer F."/>
            <person name="Land M."/>
            <person name="Hauser L."/>
            <person name="Kyrpides N."/>
            <person name="Mikhailova N."/>
            <person name="Balakrishnan V."/>
            <person name="Glasner J."/>
            <person name="Perna N.T."/>
        </authorList>
    </citation>
    <scope>NUCLEOTIDE SEQUENCE [LARGE SCALE GENOMIC DNA]</scope>
    <source>
        <strain evidence="14">Ech586</strain>
    </source>
</reference>
<keyword evidence="7 10" id="KW-0786">Thiamine pyrophosphate</keyword>
<dbReference type="KEGG" id="ddc:Dd586_3014"/>
<dbReference type="InterPro" id="IPR029061">
    <property type="entry name" value="THDP-binding"/>
</dbReference>
<dbReference type="PANTHER" id="PTHR43452:SF30">
    <property type="entry name" value="PYRUVATE DECARBOXYLASE ISOZYME 1-RELATED"/>
    <property type="match status" value="1"/>
</dbReference>
<name>D2BTL8_DICZ5</name>